<evidence type="ECO:0000313" key="3">
    <source>
        <dbReference type="Proteomes" id="UP000466442"/>
    </source>
</evidence>
<dbReference type="EMBL" id="WIXP02000004">
    <property type="protein sequence ID" value="KAF6211782.1"/>
    <property type="molecule type" value="Genomic_DNA"/>
</dbReference>
<dbReference type="OrthoDB" id="6629108at2759"/>
<dbReference type="PANTHER" id="PTHR19446">
    <property type="entry name" value="REVERSE TRANSCRIPTASES"/>
    <property type="match status" value="1"/>
</dbReference>
<organism evidence="2 3">
    <name type="scientific">Apolygus lucorum</name>
    <name type="common">Small green plant bug</name>
    <name type="synonym">Lygocoris lucorum</name>
    <dbReference type="NCBI Taxonomy" id="248454"/>
    <lineage>
        <taxon>Eukaryota</taxon>
        <taxon>Metazoa</taxon>
        <taxon>Ecdysozoa</taxon>
        <taxon>Arthropoda</taxon>
        <taxon>Hexapoda</taxon>
        <taxon>Insecta</taxon>
        <taxon>Pterygota</taxon>
        <taxon>Neoptera</taxon>
        <taxon>Paraneoptera</taxon>
        <taxon>Hemiptera</taxon>
        <taxon>Heteroptera</taxon>
        <taxon>Panheteroptera</taxon>
        <taxon>Cimicomorpha</taxon>
        <taxon>Miridae</taxon>
        <taxon>Mirini</taxon>
        <taxon>Apolygus</taxon>
    </lineage>
</organism>
<accession>A0A8S9XRV5</accession>
<evidence type="ECO:0000313" key="2">
    <source>
        <dbReference type="EMBL" id="KAF6211782.1"/>
    </source>
</evidence>
<dbReference type="InterPro" id="IPR000477">
    <property type="entry name" value="RT_dom"/>
</dbReference>
<name>A0A8S9XRV5_APOLU</name>
<dbReference type="CDD" id="cd01650">
    <property type="entry name" value="RT_nLTR_like"/>
    <property type="match status" value="1"/>
</dbReference>
<dbReference type="AlphaFoldDB" id="A0A8S9XRV5"/>
<dbReference type="InterPro" id="IPR036691">
    <property type="entry name" value="Endo/exonu/phosph_ase_sf"/>
</dbReference>
<dbReference type="Proteomes" id="UP000466442">
    <property type="component" value="Unassembled WGS sequence"/>
</dbReference>
<dbReference type="PROSITE" id="PS50878">
    <property type="entry name" value="RT_POL"/>
    <property type="match status" value="1"/>
</dbReference>
<comment type="caution">
    <text evidence="2">The sequence shown here is derived from an EMBL/GenBank/DDBJ whole genome shotgun (WGS) entry which is preliminary data.</text>
</comment>
<dbReference type="InterPro" id="IPR043502">
    <property type="entry name" value="DNA/RNA_pol_sf"/>
</dbReference>
<dbReference type="SUPFAM" id="SSF56219">
    <property type="entry name" value="DNase I-like"/>
    <property type="match status" value="1"/>
</dbReference>
<dbReference type="Gene3D" id="3.60.10.10">
    <property type="entry name" value="Endonuclease/exonuclease/phosphatase"/>
    <property type="match status" value="1"/>
</dbReference>
<reference evidence="2" key="1">
    <citation type="journal article" date="2021" name="Mol. Ecol. Resour.">
        <title>Apolygus lucorum genome provides insights into omnivorousness and mesophyll feeding.</title>
        <authorList>
            <person name="Liu Y."/>
            <person name="Liu H."/>
            <person name="Wang H."/>
            <person name="Huang T."/>
            <person name="Liu B."/>
            <person name="Yang B."/>
            <person name="Yin L."/>
            <person name="Li B."/>
            <person name="Zhang Y."/>
            <person name="Zhang S."/>
            <person name="Jiang F."/>
            <person name="Zhang X."/>
            <person name="Ren Y."/>
            <person name="Wang B."/>
            <person name="Wang S."/>
            <person name="Lu Y."/>
            <person name="Wu K."/>
            <person name="Fan W."/>
            <person name="Wang G."/>
        </authorList>
    </citation>
    <scope>NUCLEOTIDE SEQUENCE</scope>
    <source>
        <strain evidence="2">12Hb</strain>
    </source>
</reference>
<evidence type="ECO:0000259" key="1">
    <source>
        <dbReference type="PROSITE" id="PS50878"/>
    </source>
</evidence>
<keyword evidence="3" id="KW-1185">Reference proteome</keyword>
<dbReference type="GO" id="GO:0071897">
    <property type="term" value="P:DNA biosynthetic process"/>
    <property type="evidence" value="ECO:0007669"/>
    <property type="project" value="UniProtKB-ARBA"/>
</dbReference>
<gene>
    <name evidence="2" type="ORF">GE061_012297</name>
</gene>
<feature type="domain" description="Reverse transcriptase" evidence="1">
    <location>
        <begin position="354"/>
        <end position="617"/>
    </location>
</feature>
<protein>
    <recommendedName>
        <fullName evidence="1">Reverse transcriptase domain-containing protein</fullName>
    </recommendedName>
</protein>
<dbReference type="Pfam" id="PF00078">
    <property type="entry name" value="RVT_1"/>
    <property type="match status" value="1"/>
</dbReference>
<dbReference type="SUPFAM" id="SSF56672">
    <property type="entry name" value="DNA/RNA polymerases"/>
    <property type="match status" value="1"/>
</dbReference>
<sequence length="673" mass="74765">MNARISTKQVLPEEIDLDLDRYSLERKSRDDKSNGRGETFLQFCEDFGLVILNGRCAGDPNGNFTYIGPNGASVIDLCCPSGGALDVIDVFSVGCQDFSDHMPLHVELRGGSASTGGVLPLLPKLSWRDGRKDEYAEKLGALMSEPLDYNAAAQDLVSSMIGGVVRAAEASSMGGMEGPGGREPWWDWSCSRARSRSFSLLKLFRESGSSMVRAAYLSANALYKSVCRRREKEYYDELAAQFSRVRDASDFWGLVRSLRSSTWRRIGDIPMEDWIRHFQAQWSLDRKPNILVHELGGLLRSNEAMDRLFTLGELKMALAKTKDRKAPGLDRVPYEFYKYAPDSLLSGMLNLYNKAYEQGISPSSFSESIIYPLFKKGDINCVTDYRGLSFINCVAKIYCAMLLDRLEMHFETERCLNESQCGFRRGYSTNDAVFTLTSLVHLRLASGPRQKLYALFVDFKAAFDGVRHDFLYQKLNASGVGQRFISAVRSMYSNGTGVVWVKEGISRPFPIECGVRQGCLLSPKLFALYIDGLIEALPCGVRVGSVSIRALMYADDVVILSESPADLRRNIKGLEEYCARWEMTVNLAKSGVMVFRRAHPPGGMSNHPHDIWRMVSEILAGNVGCRGSGTGSPTTGSRCCDEKEGGLTYGLLIGVDWPGGWDPDVTLGHLITR</sequence>
<proteinExistence type="predicted"/>